<evidence type="ECO:0000313" key="2">
    <source>
        <dbReference type="Proteomes" id="UP000754226"/>
    </source>
</evidence>
<dbReference type="Proteomes" id="UP000754226">
    <property type="component" value="Unassembled WGS sequence"/>
</dbReference>
<name>A0A943EL70_9FIRM</name>
<evidence type="ECO:0000313" key="1">
    <source>
        <dbReference type="EMBL" id="MBS5519932.1"/>
    </source>
</evidence>
<comment type="caution">
    <text evidence="1">The sequence shown here is derived from an EMBL/GenBank/DDBJ whole genome shotgun (WGS) entry which is preliminary data.</text>
</comment>
<sequence>MARDCRDLIVFLLLTVLLMGGMMILKPGQGTLPAADVTTAATPKQQAE</sequence>
<organism evidence="1 2">
    <name type="scientific">Acidaminococcus intestini</name>
    <dbReference type="NCBI Taxonomy" id="187327"/>
    <lineage>
        <taxon>Bacteria</taxon>
        <taxon>Bacillati</taxon>
        <taxon>Bacillota</taxon>
        <taxon>Negativicutes</taxon>
        <taxon>Acidaminococcales</taxon>
        <taxon>Acidaminococcaceae</taxon>
        <taxon>Acidaminococcus</taxon>
    </lineage>
</organism>
<proteinExistence type="predicted"/>
<dbReference type="EMBL" id="JAGZCZ010000006">
    <property type="protein sequence ID" value="MBS5519932.1"/>
    <property type="molecule type" value="Genomic_DNA"/>
</dbReference>
<reference evidence="1" key="1">
    <citation type="submission" date="2021-02" db="EMBL/GenBank/DDBJ databases">
        <title>Infant gut strain persistence is associated with maternal origin, phylogeny, and functional potential including surface adhesion and iron acquisition.</title>
        <authorList>
            <person name="Lou Y.C."/>
        </authorList>
    </citation>
    <scope>NUCLEOTIDE SEQUENCE</scope>
    <source>
        <strain evidence="1">L3_106_000M1_dasL3_106_000M1_concoct_15</strain>
    </source>
</reference>
<gene>
    <name evidence="1" type="ORF">KHX13_06345</name>
</gene>
<accession>A0A943EL70</accession>
<dbReference type="AlphaFoldDB" id="A0A943EL70"/>
<protein>
    <submittedName>
        <fullName evidence="1">Uncharacterized protein</fullName>
    </submittedName>
</protein>